<evidence type="ECO:0000313" key="2">
    <source>
        <dbReference type="EMBL" id="RMX45417.1"/>
    </source>
</evidence>
<reference evidence="2 3" key="1">
    <citation type="journal article" date="2018" name="Sci. Rep.">
        <title>Comparative analysis of the Pocillopora damicornis genome highlights role of immune system in coral evolution.</title>
        <authorList>
            <person name="Cunning R."/>
            <person name="Bay R.A."/>
            <person name="Gillette P."/>
            <person name="Baker A.C."/>
            <person name="Traylor-Knowles N."/>
        </authorList>
    </citation>
    <scope>NUCLEOTIDE SEQUENCE [LARGE SCALE GENOMIC DNA]</scope>
    <source>
        <strain evidence="2">RSMAS</strain>
        <tissue evidence="2">Whole animal</tissue>
    </source>
</reference>
<evidence type="ECO:0000313" key="3">
    <source>
        <dbReference type="Proteomes" id="UP000275408"/>
    </source>
</evidence>
<organism evidence="2 3">
    <name type="scientific">Pocillopora damicornis</name>
    <name type="common">Cauliflower coral</name>
    <name type="synonym">Millepora damicornis</name>
    <dbReference type="NCBI Taxonomy" id="46731"/>
    <lineage>
        <taxon>Eukaryota</taxon>
        <taxon>Metazoa</taxon>
        <taxon>Cnidaria</taxon>
        <taxon>Anthozoa</taxon>
        <taxon>Hexacorallia</taxon>
        <taxon>Scleractinia</taxon>
        <taxon>Astrocoeniina</taxon>
        <taxon>Pocilloporidae</taxon>
        <taxon>Pocillopora</taxon>
    </lineage>
</organism>
<protein>
    <submittedName>
        <fullName evidence="2">Uncharacterized protein</fullName>
    </submittedName>
</protein>
<gene>
    <name evidence="2" type="ORF">pdam_00015709</name>
</gene>
<dbReference type="Pfam" id="PF15093">
    <property type="entry name" value="SPMIP4-like"/>
    <property type="match status" value="1"/>
</dbReference>
<comment type="caution">
    <text evidence="2">The sequence shown here is derived from an EMBL/GenBank/DDBJ whole genome shotgun (WGS) entry which is preliminary data.</text>
</comment>
<dbReference type="OrthoDB" id="10040207at2759"/>
<sequence>MITALQQGLYKEHQGVDFLSRNFESHFLHTPQYHDRITVSQDHFDRYLSRTSRSPKVPWGRSLSYGGFGPIQLPKEYRPKQEPPTRVQKGHRHFGGGVLPFPRGVPIEQYYDLTPLKKSNLRRNDELVPNPEKSEMGKIQIPLGFPSEHPYTSHIPKFQVFPSLESPEDIKKGKLAVTLHPTLPPTAPASAPDPSILEKTKGHFDRRELVSVQKESERKPLTWPEHNLLQLVKGPELKRQVYYPVPPTSVVPNTPDRDSSLAVTPRTANALYNVQRSFWQTHYQQQFTGNGPQNILKLDNFDEVFKGESDTLREHFRNEFAPPRVLEGRHTDVRKKTKRKKKVVVGRGTELWMTDSEDEGEEEAREKSIKKTHGNCFVKGEILDLTTGPKFSDGYLQNSLINPSGEYSDVHAFARAHPHLYYSSITNNENSKYFSELARPVTAPESVKRSAPPILNNMPSQIPEQTKTGSTSSDLYPKWFRSAKLGENHRPSTALLDLQDRWSKTEARRRFHEQFPENAPDIRRKPDMRITTNERRHVVPESGIHVYYFHR</sequence>
<dbReference type="InterPro" id="IPR027886">
    <property type="entry name" value="SPMIP4"/>
</dbReference>
<keyword evidence="3" id="KW-1185">Reference proteome</keyword>
<evidence type="ECO:0000256" key="1">
    <source>
        <dbReference type="SAM" id="MobiDB-lite"/>
    </source>
</evidence>
<dbReference type="GO" id="GO:0005813">
    <property type="term" value="C:centrosome"/>
    <property type="evidence" value="ECO:0007669"/>
    <property type="project" value="TreeGrafter"/>
</dbReference>
<dbReference type="PANTHER" id="PTHR31393:SF2">
    <property type="entry name" value="CHROMOSOME 7 OPEN READING FRAME 31"/>
    <property type="match status" value="1"/>
</dbReference>
<dbReference type="Proteomes" id="UP000275408">
    <property type="component" value="Unassembled WGS sequence"/>
</dbReference>
<name>A0A3M6TVI8_POCDA</name>
<proteinExistence type="predicted"/>
<dbReference type="EMBL" id="RCHS01002830">
    <property type="protein sequence ID" value="RMX45417.1"/>
    <property type="molecule type" value="Genomic_DNA"/>
</dbReference>
<feature type="region of interest" description="Disordered" evidence="1">
    <location>
        <begin position="444"/>
        <end position="473"/>
    </location>
</feature>
<feature type="compositionally biased region" description="Polar residues" evidence="1">
    <location>
        <begin position="457"/>
        <end position="473"/>
    </location>
</feature>
<dbReference type="OMA" id="TTNERRH"/>
<accession>A0A3M6TVI8</accession>
<dbReference type="PANTHER" id="PTHR31393">
    <property type="entry name" value="C5ORF31"/>
    <property type="match status" value="1"/>
</dbReference>
<feature type="region of interest" description="Disordered" evidence="1">
    <location>
        <begin position="71"/>
        <end position="95"/>
    </location>
</feature>
<dbReference type="AlphaFoldDB" id="A0A3M6TVI8"/>